<sequence length="1073" mass="118420">MATLLAVPGDLVPRAHTALSATAFALALSAGYISGLWEALCENSVAKWPEEWFPSVSATIGDHAASRAPFQIAIALTAFPRFALLALQWVAHRYPPRRRGASHSLSRVSSPSAPVASTPDGLRSRKHEHEHEQDHASLHDNGATPKDVEPAAPAGWADVEAMCGLGRTFCCGGWMYITSRDQHDLHDLFMIVYLVLNVPWMVLSTLHSTTQKARQWRTITAAGFILSIPPLIHFFIKHSVRRVPGAYTQYAFFEWGLVLWDVAFDAGCLFELGHLQVRIVDMTRGDEPIKGANGHGLYIAPVPGSRARVEEDWTAQPSPPSRLPNPALFAYLSDVWFATVFWTLFTGVSVQLFYWSVWSLSLTGSELAVLINLTPHVMSRRNYRAYAMSREGQFTHRALMCGLGLGCYALPSVAARFLCVVGAVWCAWCAFMADNMRVRGSPEMTAHAKIFLTGLLACMLGKYLCHSNNPFWAIVNEDSGGWNKTGLLLSALALTEYYYRPNNLFPAPPVSVTLKDKPAEVQTTRAQRVAIILGLGALIHLLQTFVCDPGTIIAWSWTGYPATGPLLHPWGGVTLAVAAAGAMVNFDALSPATWLIPFPAAVALFRQDWVGYAGGLVLVFYLVATVPALFRAASALPPSTWGYAGAWLAFLDVASVFTVAYAFVPFGWLLRERSDLIMTILLVPLPFALRAARALQPSLPGRTALQARSATRVRNVGRWSVIAAAIIAIAGVLTGFERAAVSASDKNPPTPYFPDHNIFTGGIYTVHFGIDEPGRDSQRRIASLVEEMQVDVLGMLETDLHRFVYGNRDLTRYIAEELGYYVDIGPGPNKHTWGAALLSKFPILNSTHHLLPSPHGELAPAIHATLDVHGQRVDVIVSHNGQEEDPLDRELQTRALADMLHLTGDTPTVFLGYLVTRLGADPPNPYGLLFNEYSGLIDVETLDRWRWCEYIGFRGLWRIAFARLEHGTVTDTELQVAKFILPLPGQKAKYAKEGQLYWHIGESDIPEPWRLPTQFRGKGVRGHSYRIWDGPLYYLPPLHSGVRAYGLDGRTDWPPAEAEEDMRIAREQGTTVE</sequence>
<evidence type="ECO:0000259" key="3">
    <source>
        <dbReference type="Pfam" id="PF10277"/>
    </source>
</evidence>
<feature type="transmembrane region" description="Helical" evidence="2">
    <location>
        <begin position="529"/>
        <end position="555"/>
    </location>
</feature>
<dbReference type="Pfam" id="PF23021">
    <property type="entry name" value="6TM_2nd_PGAP2IP"/>
    <property type="match status" value="1"/>
</dbReference>
<evidence type="ECO:0000313" key="8">
    <source>
        <dbReference type="Proteomes" id="UP000053611"/>
    </source>
</evidence>
<accession>A0A0J0XKC3</accession>
<dbReference type="GeneID" id="28982022"/>
<dbReference type="InterPro" id="IPR051916">
    <property type="entry name" value="GPI-anchor_lipid_remodeler"/>
</dbReference>
<dbReference type="InterPro" id="IPR053912">
    <property type="entry name" value="PGAP2IP_TM_1nd"/>
</dbReference>
<feature type="transmembrane region" description="Helical" evidence="2">
    <location>
        <begin position="716"/>
        <end position="736"/>
    </location>
</feature>
<feature type="transmembrane region" description="Helical" evidence="2">
    <location>
        <begin position="417"/>
        <end position="434"/>
    </location>
</feature>
<reference evidence="7 8" key="1">
    <citation type="submission" date="2015-03" db="EMBL/GenBank/DDBJ databases">
        <title>Genomics and transcriptomics of the oil-accumulating basidiomycete yeast T. oleaginosus allow insights into substrate utilization and the diverse evolutionary trajectories of mating systems in fungi.</title>
        <authorList>
            <consortium name="DOE Joint Genome Institute"/>
            <person name="Kourist R."/>
            <person name="Kracht O."/>
            <person name="Bracharz F."/>
            <person name="Lipzen A."/>
            <person name="Nolan M."/>
            <person name="Ohm R."/>
            <person name="Grigoriev I."/>
            <person name="Sun S."/>
            <person name="Heitman J."/>
            <person name="Bruck T."/>
            <person name="Nowrousian M."/>
        </authorList>
    </citation>
    <scope>NUCLEOTIDE SEQUENCE [LARGE SCALE GENOMIC DNA]</scope>
    <source>
        <strain evidence="7 8">IBC0246</strain>
    </source>
</reference>
<dbReference type="GO" id="GO:0031505">
    <property type="term" value="P:fungal-type cell wall organization"/>
    <property type="evidence" value="ECO:0007669"/>
    <property type="project" value="TreeGrafter"/>
</dbReference>
<dbReference type="Gene3D" id="3.60.10.10">
    <property type="entry name" value="Endonuclease/exonuclease/phosphatase"/>
    <property type="match status" value="1"/>
</dbReference>
<evidence type="ECO:0000256" key="1">
    <source>
        <dbReference type="SAM" id="MobiDB-lite"/>
    </source>
</evidence>
<dbReference type="FunFam" id="3.60.10.10:FF:000100">
    <property type="entry name" value="Unplaced genomic scaffold supercont2.12, whole genome shotgun sequence"/>
    <property type="match status" value="1"/>
</dbReference>
<dbReference type="PANTHER" id="PTHR14859">
    <property type="entry name" value="CALCOFLUOR WHITE HYPERSENSITIVE PROTEIN PRECURSOR"/>
    <property type="match status" value="1"/>
</dbReference>
<keyword evidence="2" id="KW-1133">Transmembrane helix</keyword>
<dbReference type="InterPro" id="IPR036691">
    <property type="entry name" value="Endo/exonu/phosph_ase_sf"/>
</dbReference>
<feature type="compositionally biased region" description="Basic and acidic residues" evidence="1">
    <location>
        <begin position="127"/>
        <end position="138"/>
    </location>
</feature>
<feature type="domain" description="CWH43-like N-terminal" evidence="3">
    <location>
        <begin position="11"/>
        <end position="274"/>
    </location>
</feature>
<dbReference type="InterPro" id="IPR057315">
    <property type="entry name" value="Exo_endo_phos_PGAP2IP_C"/>
</dbReference>
<feature type="transmembrane region" description="Helical" evidence="2">
    <location>
        <begin position="328"/>
        <end position="346"/>
    </location>
</feature>
<dbReference type="Pfam" id="PF23022">
    <property type="entry name" value="6TM_1st_PGAP2IP"/>
    <property type="match status" value="1"/>
</dbReference>
<dbReference type="Proteomes" id="UP000053611">
    <property type="component" value="Unassembled WGS sequence"/>
</dbReference>
<dbReference type="AlphaFoldDB" id="A0A0J0XKC3"/>
<dbReference type="Pfam" id="PF23226">
    <property type="entry name" value="Exo_endo_phos_PGAP2IP"/>
    <property type="match status" value="1"/>
</dbReference>
<feature type="transmembrane region" description="Helical" evidence="2">
    <location>
        <begin position="642"/>
        <end position="664"/>
    </location>
</feature>
<dbReference type="InterPro" id="IPR019402">
    <property type="entry name" value="CWH43_N"/>
</dbReference>
<dbReference type="OrthoDB" id="68581at2759"/>
<evidence type="ECO:0000259" key="5">
    <source>
        <dbReference type="Pfam" id="PF23022"/>
    </source>
</evidence>
<evidence type="ECO:0000313" key="7">
    <source>
        <dbReference type="EMBL" id="KLT41512.1"/>
    </source>
</evidence>
<keyword evidence="8" id="KW-1185">Reference proteome</keyword>
<dbReference type="InterPro" id="IPR053911">
    <property type="entry name" value="PGAP2IP_TM_2nd"/>
</dbReference>
<dbReference type="GO" id="GO:0016020">
    <property type="term" value="C:membrane"/>
    <property type="evidence" value="ECO:0007669"/>
    <property type="project" value="GOC"/>
</dbReference>
<feature type="transmembrane region" description="Helical" evidence="2">
    <location>
        <begin position="215"/>
        <end position="236"/>
    </location>
</feature>
<gene>
    <name evidence="7" type="ORF">CC85DRAFT_275995</name>
</gene>
<evidence type="ECO:0000259" key="6">
    <source>
        <dbReference type="Pfam" id="PF23226"/>
    </source>
</evidence>
<dbReference type="STRING" id="879819.A0A0J0XKC3"/>
<feature type="transmembrane region" description="Helical" evidence="2">
    <location>
        <begin position="609"/>
        <end position="630"/>
    </location>
</feature>
<name>A0A0J0XKC3_9TREE</name>
<dbReference type="GO" id="GO:0006506">
    <property type="term" value="P:GPI anchor biosynthetic process"/>
    <property type="evidence" value="ECO:0007669"/>
    <property type="project" value="TreeGrafter"/>
</dbReference>
<dbReference type="SUPFAM" id="SSF56219">
    <property type="entry name" value="DNase I-like"/>
    <property type="match status" value="1"/>
</dbReference>
<evidence type="ECO:0000256" key="2">
    <source>
        <dbReference type="SAM" id="Phobius"/>
    </source>
</evidence>
<dbReference type="RefSeq" id="XP_018278003.1">
    <property type="nucleotide sequence ID" value="XM_018421419.1"/>
</dbReference>
<keyword evidence="2" id="KW-0472">Membrane</keyword>
<feature type="domain" description="PGAP2IP C-terminal nuclease-like" evidence="6">
    <location>
        <begin position="757"/>
        <end position="987"/>
    </location>
</feature>
<protein>
    <recommendedName>
        <fullName evidence="9">Calcofluor white hypersensitive protein</fullName>
    </recommendedName>
</protein>
<evidence type="ECO:0000259" key="4">
    <source>
        <dbReference type="Pfam" id="PF23021"/>
    </source>
</evidence>
<feature type="transmembrane region" description="Helical" evidence="2">
    <location>
        <begin position="185"/>
        <end position="203"/>
    </location>
</feature>
<dbReference type="Pfam" id="PF10277">
    <property type="entry name" value="Frag1"/>
    <property type="match status" value="1"/>
</dbReference>
<dbReference type="EMBL" id="KQ087217">
    <property type="protein sequence ID" value="KLT41512.1"/>
    <property type="molecule type" value="Genomic_DNA"/>
</dbReference>
<feature type="domain" description="PGAP2IP second transmembrane" evidence="4">
    <location>
        <begin position="526"/>
        <end position="692"/>
    </location>
</feature>
<dbReference type="GO" id="GO:0005783">
    <property type="term" value="C:endoplasmic reticulum"/>
    <property type="evidence" value="ECO:0007669"/>
    <property type="project" value="TreeGrafter"/>
</dbReference>
<feature type="domain" description="PGAP2IP first transmembrane" evidence="5">
    <location>
        <begin position="340"/>
        <end position="495"/>
    </location>
</feature>
<keyword evidence="2" id="KW-0812">Transmembrane</keyword>
<feature type="transmembrane region" description="Helical" evidence="2">
    <location>
        <begin position="567"/>
        <end position="589"/>
    </location>
</feature>
<organism evidence="7 8">
    <name type="scientific">Cutaneotrichosporon oleaginosum</name>
    <dbReference type="NCBI Taxonomy" id="879819"/>
    <lineage>
        <taxon>Eukaryota</taxon>
        <taxon>Fungi</taxon>
        <taxon>Dikarya</taxon>
        <taxon>Basidiomycota</taxon>
        <taxon>Agaricomycotina</taxon>
        <taxon>Tremellomycetes</taxon>
        <taxon>Trichosporonales</taxon>
        <taxon>Trichosporonaceae</taxon>
        <taxon>Cutaneotrichosporon</taxon>
    </lineage>
</organism>
<feature type="region of interest" description="Disordered" evidence="1">
    <location>
        <begin position="101"/>
        <end position="150"/>
    </location>
</feature>
<dbReference type="PANTHER" id="PTHR14859:SF1">
    <property type="entry name" value="PGAP2-INTERACTING PROTEIN"/>
    <property type="match status" value="1"/>
</dbReference>
<proteinExistence type="predicted"/>
<feature type="compositionally biased region" description="Low complexity" evidence="1">
    <location>
        <begin position="102"/>
        <end position="119"/>
    </location>
</feature>
<evidence type="ECO:0008006" key="9">
    <source>
        <dbReference type="Google" id="ProtNLM"/>
    </source>
</evidence>